<evidence type="ECO:0000313" key="2">
    <source>
        <dbReference type="Proteomes" id="UP001165083"/>
    </source>
</evidence>
<dbReference type="AlphaFoldDB" id="A0A9W6X8M9"/>
<dbReference type="Proteomes" id="UP001165083">
    <property type="component" value="Unassembled WGS sequence"/>
</dbReference>
<proteinExistence type="predicted"/>
<accession>A0A9W6X8M9</accession>
<protein>
    <submittedName>
        <fullName evidence="1">Unnamed protein product</fullName>
    </submittedName>
</protein>
<sequence length="478" mass="53283">MSFDYNYLKPTKPVDWALVLERAIEGLNNIAGALRRSASKLVGSSESLATKKSWSYMLNKAYLADTDVALSKFGIKQLNAYVEEFNKKHPKDKISLVGMLTVRFGDDAVARALVQMRQESTSMSESSKIATKLKSDQLNGWMTNENSVDDVFSLLKLKDDGKSVFNSPKLEMLEDYIALVNKNKNGHETLFDAFKTGVGGDSNLAALLQEAKADSTEAGNAVVLKLQKEQFNRWKADGLNLEDAMKLLQLDKSLSSPNLNALDSYATLLKEKHATNPVSLIGILEANYEEAQLANALVSASMFKSTHAVATNLQREQLKGWVHSRKSINDVFELLELGKFAEEVFELVRLGKFMEAGVVGRKIDVFDDYIALFNSKYSGKETLVSALSAGFGGENKLATILMRAKGVQETKAKADKLQIEQFDEWIERGLEPEDLLKQVFKVDENRANDLEKAVVSDYKKYYAEEEIVAPPFTNPRRT</sequence>
<dbReference type="OrthoDB" id="128648at2759"/>
<organism evidence="1 2">
    <name type="scientific">Phytophthora lilii</name>
    <dbReference type="NCBI Taxonomy" id="2077276"/>
    <lineage>
        <taxon>Eukaryota</taxon>
        <taxon>Sar</taxon>
        <taxon>Stramenopiles</taxon>
        <taxon>Oomycota</taxon>
        <taxon>Peronosporomycetes</taxon>
        <taxon>Peronosporales</taxon>
        <taxon>Peronosporaceae</taxon>
        <taxon>Phytophthora</taxon>
    </lineage>
</organism>
<gene>
    <name evidence="1" type="ORF">Plil01_001437300</name>
</gene>
<evidence type="ECO:0000313" key="1">
    <source>
        <dbReference type="EMBL" id="GMF33710.1"/>
    </source>
</evidence>
<name>A0A9W6X8M9_9STRA</name>
<dbReference type="EMBL" id="BSXW01001107">
    <property type="protein sequence ID" value="GMF33710.1"/>
    <property type="molecule type" value="Genomic_DNA"/>
</dbReference>
<keyword evidence="2" id="KW-1185">Reference proteome</keyword>
<comment type="caution">
    <text evidence="1">The sequence shown here is derived from an EMBL/GenBank/DDBJ whole genome shotgun (WGS) entry which is preliminary data.</text>
</comment>
<reference evidence="1" key="1">
    <citation type="submission" date="2023-04" db="EMBL/GenBank/DDBJ databases">
        <title>Phytophthora lilii NBRC 32176.</title>
        <authorList>
            <person name="Ichikawa N."/>
            <person name="Sato H."/>
            <person name="Tonouchi N."/>
        </authorList>
    </citation>
    <scope>NUCLEOTIDE SEQUENCE</scope>
    <source>
        <strain evidence="1">NBRC 32176</strain>
    </source>
</reference>